<feature type="domain" description="Endoribonuclease L-PSP/chorismate mutase-like" evidence="1">
    <location>
        <begin position="16"/>
        <end position="152"/>
    </location>
</feature>
<dbReference type="Proteomes" id="UP000377595">
    <property type="component" value="Unassembled WGS sequence"/>
</dbReference>
<comment type="caution">
    <text evidence="2">The sequence shown here is derived from an EMBL/GenBank/DDBJ whole genome shotgun (WGS) entry which is preliminary data.</text>
</comment>
<dbReference type="RefSeq" id="WP_155351718.1">
    <property type="nucleotide sequence ID" value="NZ_BAAAHM010000006.1"/>
</dbReference>
<keyword evidence="3" id="KW-1185">Reference proteome</keyword>
<dbReference type="PANTHER" id="PTHR43760:SF1">
    <property type="entry name" value="ENDORIBONUCLEASE L-PSP_CHORISMATE MUTASE-LIKE DOMAIN-CONTAINING PROTEIN"/>
    <property type="match status" value="1"/>
</dbReference>
<dbReference type="CDD" id="cd02199">
    <property type="entry name" value="YjgF_YER057c_UK114_like_1"/>
    <property type="match status" value="1"/>
</dbReference>
<dbReference type="OrthoDB" id="9806229at2"/>
<organism evidence="2 3">
    <name type="scientific">Acrocarpospora pleiomorpha</name>
    <dbReference type="NCBI Taxonomy" id="90975"/>
    <lineage>
        <taxon>Bacteria</taxon>
        <taxon>Bacillati</taxon>
        <taxon>Actinomycetota</taxon>
        <taxon>Actinomycetes</taxon>
        <taxon>Streptosporangiales</taxon>
        <taxon>Streptosporangiaceae</taxon>
        <taxon>Acrocarpospora</taxon>
    </lineage>
</organism>
<name>A0A5M3Y134_9ACTN</name>
<evidence type="ECO:0000259" key="1">
    <source>
        <dbReference type="Pfam" id="PF14588"/>
    </source>
</evidence>
<dbReference type="PANTHER" id="PTHR43760">
    <property type="entry name" value="ENDORIBONUCLEASE-RELATED"/>
    <property type="match status" value="1"/>
</dbReference>
<gene>
    <name evidence="2" type="ORF">Aple_099410</name>
</gene>
<protein>
    <submittedName>
        <fullName evidence="2">Translation initiation inhibitor</fullName>
    </submittedName>
</protein>
<reference evidence="2 3" key="1">
    <citation type="submission" date="2019-10" db="EMBL/GenBank/DDBJ databases">
        <title>Whole genome shotgun sequence of Acrocarpospora pleiomorpha NBRC 16267.</title>
        <authorList>
            <person name="Ichikawa N."/>
            <person name="Kimura A."/>
            <person name="Kitahashi Y."/>
            <person name="Komaki H."/>
            <person name="Oguchi A."/>
        </authorList>
    </citation>
    <scope>NUCLEOTIDE SEQUENCE [LARGE SCALE GENOMIC DNA]</scope>
    <source>
        <strain evidence="2 3">NBRC 16267</strain>
    </source>
</reference>
<proteinExistence type="predicted"/>
<dbReference type="InterPro" id="IPR035959">
    <property type="entry name" value="RutC-like_sf"/>
</dbReference>
<sequence length="162" mass="16791">MTTTTNTTTTNTALDRLRRLGLTLPPAAAPKYAYEATTRLGELLFVSGQISRAGDGTVVTGTAGDSATVAEAVEAARICALNLLARIHASVGLDNVAQILKLNGYVASGPEFTDQPTVIDGASMLLRDVLGEAGRHARTALPAPVLPARALVEIEAIVAVRT</sequence>
<accession>A0A5M3Y134</accession>
<dbReference type="Gene3D" id="3.30.1330.40">
    <property type="entry name" value="RutC-like"/>
    <property type="match status" value="1"/>
</dbReference>
<dbReference type="EMBL" id="BLAF01000107">
    <property type="protein sequence ID" value="GES27042.1"/>
    <property type="molecule type" value="Genomic_DNA"/>
</dbReference>
<dbReference type="AlphaFoldDB" id="A0A5M3Y134"/>
<evidence type="ECO:0000313" key="3">
    <source>
        <dbReference type="Proteomes" id="UP000377595"/>
    </source>
</evidence>
<evidence type="ECO:0000313" key="2">
    <source>
        <dbReference type="EMBL" id="GES27042.1"/>
    </source>
</evidence>
<dbReference type="Pfam" id="PF14588">
    <property type="entry name" value="YjgF_endoribonc"/>
    <property type="match status" value="1"/>
</dbReference>
<dbReference type="SUPFAM" id="SSF55298">
    <property type="entry name" value="YjgF-like"/>
    <property type="match status" value="1"/>
</dbReference>
<dbReference type="InterPro" id="IPR013813">
    <property type="entry name" value="Endoribo_LPSP/chorism_mut-like"/>
</dbReference>